<name>A0A6A4HFN1_9AGAR</name>
<dbReference type="InterPro" id="IPR000719">
    <property type="entry name" value="Prot_kinase_dom"/>
</dbReference>
<protein>
    <recommendedName>
        <fullName evidence="1">Protein kinase domain-containing protein</fullName>
    </recommendedName>
</protein>
<evidence type="ECO:0000259" key="1">
    <source>
        <dbReference type="PROSITE" id="PS50011"/>
    </source>
</evidence>
<dbReference type="Proteomes" id="UP000799118">
    <property type="component" value="Unassembled WGS sequence"/>
</dbReference>
<gene>
    <name evidence="2" type="ORF">BT96DRAFT_1021566</name>
</gene>
<dbReference type="InterPro" id="IPR011009">
    <property type="entry name" value="Kinase-like_dom_sf"/>
</dbReference>
<evidence type="ECO:0000313" key="3">
    <source>
        <dbReference type="Proteomes" id="UP000799118"/>
    </source>
</evidence>
<dbReference type="PROSITE" id="PS50011">
    <property type="entry name" value="PROTEIN_KINASE_DOM"/>
    <property type="match status" value="1"/>
</dbReference>
<dbReference type="Gene3D" id="1.10.510.10">
    <property type="entry name" value="Transferase(Phosphotransferase) domain 1"/>
    <property type="match status" value="1"/>
</dbReference>
<dbReference type="SUPFAM" id="SSF56112">
    <property type="entry name" value="Protein kinase-like (PK-like)"/>
    <property type="match status" value="1"/>
</dbReference>
<dbReference type="EMBL" id="ML769520">
    <property type="protein sequence ID" value="KAE9396027.1"/>
    <property type="molecule type" value="Genomic_DNA"/>
</dbReference>
<reference evidence="2" key="1">
    <citation type="journal article" date="2019" name="Environ. Microbiol.">
        <title>Fungal ecological strategies reflected in gene transcription - a case study of two litter decomposers.</title>
        <authorList>
            <person name="Barbi F."/>
            <person name="Kohler A."/>
            <person name="Barry K."/>
            <person name="Baskaran P."/>
            <person name="Daum C."/>
            <person name="Fauchery L."/>
            <person name="Ihrmark K."/>
            <person name="Kuo A."/>
            <person name="LaButti K."/>
            <person name="Lipzen A."/>
            <person name="Morin E."/>
            <person name="Grigoriev I.V."/>
            <person name="Henrissat B."/>
            <person name="Lindahl B."/>
            <person name="Martin F."/>
        </authorList>
    </citation>
    <scope>NUCLEOTIDE SEQUENCE</scope>
    <source>
        <strain evidence="2">JB14</strain>
    </source>
</reference>
<accession>A0A6A4HFN1</accession>
<dbReference type="GO" id="GO:0005524">
    <property type="term" value="F:ATP binding"/>
    <property type="evidence" value="ECO:0007669"/>
    <property type="project" value="InterPro"/>
</dbReference>
<keyword evidence="3" id="KW-1185">Reference proteome</keyword>
<dbReference type="Pfam" id="PF00069">
    <property type="entry name" value="Pkinase"/>
    <property type="match status" value="1"/>
</dbReference>
<dbReference type="OrthoDB" id="4062651at2759"/>
<evidence type="ECO:0000313" key="2">
    <source>
        <dbReference type="EMBL" id="KAE9396027.1"/>
    </source>
</evidence>
<organism evidence="2 3">
    <name type="scientific">Gymnopus androsaceus JB14</name>
    <dbReference type="NCBI Taxonomy" id="1447944"/>
    <lineage>
        <taxon>Eukaryota</taxon>
        <taxon>Fungi</taxon>
        <taxon>Dikarya</taxon>
        <taxon>Basidiomycota</taxon>
        <taxon>Agaricomycotina</taxon>
        <taxon>Agaricomycetes</taxon>
        <taxon>Agaricomycetidae</taxon>
        <taxon>Agaricales</taxon>
        <taxon>Marasmiineae</taxon>
        <taxon>Omphalotaceae</taxon>
        <taxon>Gymnopus</taxon>
    </lineage>
</organism>
<dbReference type="SMART" id="SM00220">
    <property type="entry name" value="S_TKc"/>
    <property type="match status" value="1"/>
</dbReference>
<sequence>MTFFSDDTARRLVQNLESVDETGQVEYRILMWEQGNVYYRYLLPQAQFDPASEPTLFERAKAVPREYYVADVVSGLTRAAVSATDSLVYFKKKIPWEYDHDDPPERPRLVAEVVLHEARVCEFLLAHAHQNICRYVGYIPSDDGTTIEGLCFEKHGLTLYDAVITKVAFDRSAVLEDIHCGLMHLHSLGYVHNDVNPSNVVLSEDGRGIIIDFDSCREIGESLIDKKAGTFSWEREPCDISEPENDFYGLEKIREWIEARTTPFRRFFVGNGHPMTADLRAEDAEIDVWKSIWKAEKLASIRENLHCSMGGVANNVADGGCDQLLENGQWNLDMRGRRIKRKLKNHTSDKCGLERKTSFFRRCNCGQCQVIDPLEKDGIECFV</sequence>
<feature type="domain" description="Protein kinase" evidence="1">
    <location>
        <begin position="66"/>
        <end position="383"/>
    </location>
</feature>
<dbReference type="GO" id="GO:0004672">
    <property type="term" value="F:protein kinase activity"/>
    <property type="evidence" value="ECO:0007669"/>
    <property type="project" value="InterPro"/>
</dbReference>
<dbReference type="AlphaFoldDB" id="A0A6A4HFN1"/>
<proteinExistence type="predicted"/>